<comment type="subcellular location">
    <subcellularLocation>
        <location evidence="1">Cytoplasm</location>
    </subcellularLocation>
</comment>
<dbReference type="eggNOG" id="KOG0595">
    <property type="taxonomic scope" value="Eukaryota"/>
</dbReference>
<evidence type="ECO:0000256" key="12">
    <source>
        <dbReference type="ARBA" id="ARBA00032242"/>
    </source>
</evidence>
<dbReference type="SUPFAM" id="SSF116846">
    <property type="entry name" value="MIT domain"/>
    <property type="match status" value="1"/>
</dbReference>
<keyword evidence="5 16" id="KW-0723">Serine/threonine-protein kinase</keyword>
<dbReference type="PROSITE" id="PS00107">
    <property type="entry name" value="PROTEIN_KINASE_ATP"/>
    <property type="match status" value="1"/>
</dbReference>
<dbReference type="InterPro" id="IPR000719">
    <property type="entry name" value="Prot_kinase_dom"/>
</dbReference>
<dbReference type="Pfam" id="PF04212">
    <property type="entry name" value="MIT"/>
    <property type="match status" value="1"/>
</dbReference>
<evidence type="ECO:0000256" key="14">
    <source>
        <dbReference type="ARBA" id="ARBA00048679"/>
    </source>
</evidence>
<dbReference type="PANTHER" id="PTHR24348:SF65">
    <property type="entry name" value="SERINE_THREONINE-PROTEIN KINASE ULK3"/>
    <property type="match status" value="1"/>
</dbReference>
<evidence type="ECO:0000256" key="2">
    <source>
        <dbReference type="ARBA" id="ARBA00012513"/>
    </source>
</evidence>
<reference evidence="18 19" key="1">
    <citation type="journal article" date="2011" name="Science">
        <title>The ecoresponsive genome of Daphnia pulex.</title>
        <authorList>
            <person name="Colbourne J.K."/>
            <person name="Pfrender M.E."/>
            <person name="Gilbert D."/>
            <person name="Thomas W.K."/>
            <person name="Tucker A."/>
            <person name="Oakley T.H."/>
            <person name="Tokishita S."/>
            <person name="Aerts A."/>
            <person name="Arnold G.J."/>
            <person name="Basu M.K."/>
            <person name="Bauer D.J."/>
            <person name="Caceres C.E."/>
            <person name="Carmel L."/>
            <person name="Casola C."/>
            <person name="Choi J.H."/>
            <person name="Detter J.C."/>
            <person name="Dong Q."/>
            <person name="Dusheyko S."/>
            <person name="Eads B.D."/>
            <person name="Frohlich T."/>
            <person name="Geiler-Samerotte K.A."/>
            <person name="Gerlach D."/>
            <person name="Hatcher P."/>
            <person name="Jogdeo S."/>
            <person name="Krijgsveld J."/>
            <person name="Kriventseva E.V."/>
            <person name="Kultz D."/>
            <person name="Laforsch C."/>
            <person name="Lindquist E."/>
            <person name="Lopez J."/>
            <person name="Manak J.R."/>
            <person name="Muller J."/>
            <person name="Pangilinan J."/>
            <person name="Patwardhan R.P."/>
            <person name="Pitluck S."/>
            <person name="Pritham E.J."/>
            <person name="Rechtsteiner A."/>
            <person name="Rho M."/>
            <person name="Rogozin I.B."/>
            <person name="Sakarya O."/>
            <person name="Salamov A."/>
            <person name="Schaack S."/>
            <person name="Shapiro H."/>
            <person name="Shiga Y."/>
            <person name="Skalitzky C."/>
            <person name="Smith Z."/>
            <person name="Souvorov A."/>
            <person name="Sung W."/>
            <person name="Tang Z."/>
            <person name="Tsuchiya D."/>
            <person name="Tu H."/>
            <person name="Vos H."/>
            <person name="Wang M."/>
            <person name="Wolf Y.I."/>
            <person name="Yamagata H."/>
            <person name="Yamada T."/>
            <person name="Ye Y."/>
            <person name="Shaw J.R."/>
            <person name="Andrews J."/>
            <person name="Crease T.J."/>
            <person name="Tang H."/>
            <person name="Lucas S.M."/>
            <person name="Robertson H.M."/>
            <person name="Bork P."/>
            <person name="Koonin E.V."/>
            <person name="Zdobnov E.M."/>
            <person name="Grigoriev I.V."/>
            <person name="Lynch M."/>
            <person name="Boore J.L."/>
        </authorList>
    </citation>
    <scope>NUCLEOTIDE SEQUENCE [LARGE SCALE GENOMIC DNA]</scope>
</reference>
<gene>
    <name evidence="18" type="ORF">DAPPUDRAFT_316640</name>
</gene>
<keyword evidence="4" id="KW-0963">Cytoplasm</keyword>
<dbReference type="GO" id="GO:0010506">
    <property type="term" value="P:regulation of autophagy"/>
    <property type="evidence" value="ECO:0000318"/>
    <property type="project" value="GO_Central"/>
</dbReference>
<evidence type="ECO:0000256" key="16">
    <source>
        <dbReference type="RuleBase" id="RU000304"/>
    </source>
</evidence>
<evidence type="ECO:0000256" key="11">
    <source>
        <dbReference type="ARBA" id="ARBA00023006"/>
    </source>
</evidence>
<dbReference type="FunCoup" id="E9GDJ8">
    <property type="interactions" value="1362"/>
</dbReference>
<dbReference type="InterPro" id="IPR045269">
    <property type="entry name" value="Atg1-like"/>
</dbReference>
<dbReference type="PANTHER" id="PTHR24348">
    <property type="entry name" value="SERINE/THREONINE-PROTEIN KINASE UNC-51-RELATED"/>
    <property type="match status" value="1"/>
</dbReference>
<accession>E9GDJ8</accession>
<dbReference type="InterPro" id="IPR007330">
    <property type="entry name" value="MIT_dom"/>
</dbReference>
<dbReference type="Pfam" id="PF00069">
    <property type="entry name" value="Pkinase"/>
    <property type="match status" value="1"/>
</dbReference>
<dbReference type="OrthoDB" id="346907at2759"/>
<dbReference type="GO" id="GO:0034045">
    <property type="term" value="C:phagophore assembly site membrane"/>
    <property type="evidence" value="ECO:0000318"/>
    <property type="project" value="GO_Central"/>
</dbReference>
<dbReference type="GO" id="GO:0000407">
    <property type="term" value="C:phagophore assembly site"/>
    <property type="evidence" value="ECO:0000318"/>
    <property type="project" value="GO_Central"/>
</dbReference>
<dbReference type="InParanoid" id="E9GDJ8"/>
<dbReference type="FunFam" id="1.20.58.80:FF:000025">
    <property type="entry name" value="serine/threonine-protein kinase ULK3"/>
    <property type="match status" value="1"/>
</dbReference>
<dbReference type="EMBL" id="GL732540">
    <property type="protein sequence ID" value="EFX82463.1"/>
    <property type="molecule type" value="Genomic_DNA"/>
</dbReference>
<keyword evidence="11" id="KW-0072">Autophagy</keyword>
<dbReference type="FunFam" id="3.30.200.20:FF:000042">
    <property type="entry name" value="Aurora kinase A"/>
    <property type="match status" value="1"/>
</dbReference>
<dbReference type="GO" id="GO:0005524">
    <property type="term" value="F:ATP binding"/>
    <property type="evidence" value="ECO:0007669"/>
    <property type="project" value="UniProtKB-UniRule"/>
</dbReference>
<evidence type="ECO:0000256" key="15">
    <source>
        <dbReference type="PROSITE-ProRule" id="PRU10141"/>
    </source>
</evidence>
<dbReference type="PROSITE" id="PS50011">
    <property type="entry name" value="PROTEIN_KINASE_DOM"/>
    <property type="match status" value="1"/>
</dbReference>
<feature type="binding site" evidence="15">
    <location>
        <position position="43"/>
    </location>
    <ligand>
        <name>ATP</name>
        <dbReference type="ChEBI" id="CHEBI:30616"/>
    </ligand>
</feature>
<dbReference type="OMA" id="RFFTHPF"/>
<evidence type="ECO:0000256" key="13">
    <source>
        <dbReference type="ARBA" id="ARBA00047899"/>
    </source>
</evidence>
<dbReference type="PhylomeDB" id="E9GDJ8"/>
<dbReference type="GO" id="GO:0005829">
    <property type="term" value="C:cytosol"/>
    <property type="evidence" value="ECO:0000318"/>
    <property type="project" value="GO_Central"/>
</dbReference>
<comment type="catalytic activity">
    <reaction evidence="14">
        <text>L-seryl-[protein] + ATP = O-phospho-L-seryl-[protein] + ADP + H(+)</text>
        <dbReference type="Rhea" id="RHEA:17989"/>
        <dbReference type="Rhea" id="RHEA-COMP:9863"/>
        <dbReference type="Rhea" id="RHEA-COMP:11604"/>
        <dbReference type="ChEBI" id="CHEBI:15378"/>
        <dbReference type="ChEBI" id="CHEBI:29999"/>
        <dbReference type="ChEBI" id="CHEBI:30616"/>
        <dbReference type="ChEBI" id="CHEBI:83421"/>
        <dbReference type="ChEBI" id="CHEBI:456216"/>
        <dbReference type="EC" id="2.7.11.1"/>
    </reaction>
</comment>
<comment type="similarity">
    <text evidence="16">Belongs to the protein kinase superfamily.</text>
</comment>
<dbReference type="GO" id="GO:0000045">
    <property type="term" value="P:autophagosome assembly"/>
    <property type="evidence" value="ECO:0000318"/>
    <property type="project" value="GO_Central"/>
</dbReference>
<evidence type="ECO:0000256" key="8">
    <source>
        <dbReference type="ARBA" id="ARBA00022741"/>
    </source>
</evidence>
<dbReference type="Proteomes" id="UP000000305">
    <property type="component" value="Unassembled WGS sequence"/>
</dbReference>
<evidence type="ECO:0000313" key="19">
    <source>
        <dbReference type="Proteomes" id="UP000000305"/>
    </source>
</evidence>
<dbReference type="KEGG" id="dpx:DAPPUDRAFT_316640"/>
<dbReference type="SMART" id="SM00745">
    <property type="entry name" value="MIT"/>
    <property type="match status" value="1"/>
</dbReference>
<dbReference type="EC" id="2.7.11.1" evidence="2"/>
<evidence type="ECO:0000256" key="1">
    <source>
        <dbReference type="ARBA" id="ARBA00004496"/>
    </source>
</evidence>
<evidence type="ECO:0000256" key="9">
    <source>
        <dbReference type="ARBA" id="ARBA00022777"/>
    </source>
</evidence>
<dbReference type="GO" id="GO:0034727">
    <property type="term" value="P:piecemeal microautophagy of the nucleus"/>
    <property type="evidence" value="ECO:0000318"/>
    <property type="project" value="GO_Central"/>
</dbReference>
<dbReference type="STRING" id="6669.E9GDJ8"/>
<name>E9GDJ8_DAPPU</name>
<keyword evidence="7" id="KW-0677">Repeat</keyword>
<evidence type="ECO:0000313" key="18">
    <source>
        <dbReference type="EMBL" id="EFX82463.1"/>
    </source>
</evidence>
<organism evidence="18 19">
    <name type="scientific">Daphnia pulex</name>
    <name type="common">Water flea</name>
    <dbReference type="NCBI Taxonomy" id="6669"/>
    <lineage>
        <taxon>Eukaryota</taxon>
        <taxon>Metazoa</taxon>
        <taxon>Ecdysozoa</taxon>
        <taxon>Arthropoda</taxon>
        <taxon>Crustacea</taxon>
        <taxon>Branchiopoda</taxon>
        <taxon>Diplostraca</taxon>
        <taxon>Cladocera</taxon>
        <taxon>Anomopoda</taxon>
        <taxon>Daphniidae</taxon>
        <taxon>Daphnia</taxon>
    </lineage>
</organism>
<evidence type="ECO:0000256" key="7">
    <source>
        <dbReference type="ARBA" id="ARBA00022737"/>
    </source>
</evidence>
<dbReference type="GO" id="GO:0005776">
    <property type="term" value="C:autophagosome"/>
    <property type="evidence" value="ECO:0000318"/>
    <property type="project" value="GO_Central"/>
</dbReference>
<dbReference type="Gene3D" id="1.10.510.10">
    <property type="entry name" value="Transferase(Phosphotransferase) domain 1"/>
    <property type="match status" value="1"/>
</dbReference>
<dbReference type="GO" id="GO:0061709">
    <property type="term" value="P:reticulophagy"/>
    <property type="evidence" value="ECO:0000318"/>
    <property type="project" value="GO_Central"/>
</dbReference>
<dbReference type="HOGENOM" id="CLU_000288_63_58_1"/>
<dbReference type="GO" id="GO:0042594">
    <property type="term" value="P:response to starvation"/>
    <property type="evidence" value="ECO:0000318"/>
    <property type="project" value="GO_Central"/>
</dbReference>
<dbReference type="SUPFAM" id="SSF56112">
    <property type="entry name" value="Protein kinase-like (PK-like)"/>
    <property type="match status" value="1"/>
</dbReference>
<dbReference type="FunFam" id="1.10.510.10:FF:001224">
    <property type="entry name" value="Serine/threonine-protein kinase ATG1t"/>
    <property type="match status" value="1"/>
</dbReference>
<keyword evidence="6" id="KW-0808">Transferase</keyword>
<evidence type="ECO:0000256" key="10">
    <source>
        <dbReference type="ARBA" id="ARBA00022840"/>
    </source>
</evidence>
<dbReference type="InterPro" id="IPR036181">
    <property type="entry name" value="MIT_dom_sf"/>
</dbReference>
<dbReference type="InterPro" id="IPR008271">
    <property type="entry name" value="Ser/Thr_kinase_AS"/>
</dbReference>
<proteinExistence type="inferred from homology"/>
<dbReference type="SMART" id="SM00220">
    <property type="entry name" value="S_TKc"/>
    <property type="match status" value="1"/>
</dbReference>
<dbReference type="AlphaFoldDB" id="E9GDJ8"/>
<dbReference type="CDD" id="cd14121">
    <property type="entry name" value="STKc_ULK3"/>
    <property type="match status" value="1"/>
</dbReference>
<keyword evidence="10 15" id="KW-0067">ATP-binding</keyword>
<evidence type="ECO:0000256" key="3">
    <source>
        <dbReference type="ARBA" id="ARBA00021644"/>
    </source>
</evidence>
<evidence type="ECO:0000256" key="5">
    <source>
        <dbReference type="ARBA" id="ARBA00022527"/>
    </source>
</evidence>
<keyword evidence="9" id="KW-0418">Kinase</keyword>
<dbReference type="GO" id="GO:0004674">
    <property type="term" value="F:protein serine/threonine kinase activity"/>
    <property type="evidence" value="ECO:0000318"/>
    <property type="project" value="GO_Central"/>
</dbReference>
<evidence type="ECO:0000259" key="17">
    <source>
        <dbReference type="PROSITE" id="PS50011"/>
    </source>
</evidence>
<comment type="catalytic activity">
    <reaction evidence="13">
        <text>L-threonyl-[protein] + ATP = O-phospho-L-threonyl-[protein] + ADP + H(+)</text>
        <dbReference type="Rhea" id="RHEA:46608"/>
        <dbReference type="Rhea" id="RHEA-COMP:11060"/>
        <dbReference type="Rhea" id="RHEA-COMP:11605"/>
        <dbReference type="ChEBI" id="CHEBI:15378"/>
        <dbReference type="ChEBI" id="CHEBI:30013"/>
        <dbReference type="ChEBI" id="CHEBI:30616"/>
        <dbReference type="ChEBI" id="CHEBI:61977"/>
        <dbReference type="ChEBI" id="CHEBI:456216"/>
        <dbReference type="EC" id="2.7.11.1"/>
    </reaction>
</comment>
<dbReference type="GO" id="GO:0005737">
    <property type="term" value="C:cytoplasm"/>
    <property type="evidence" value="ECO:0000318"/>
    <property type="project" value="GO_Central"/>
</dbReference>
<protein>
    <recommendedName>
        <fullName evidence="3">Serine/threonine-protein kinase ULK3</fullName>
        <ecNumber evidence="2">2.7.11.1</ecNumber>
    </recommendedName>
    <alternativeName>
        <fullName evidence="12">Unc-51-like kinase 3</fullName>
    </alternativeName>
</protein>
<dbReference type="GO" id="GO:0000423">
    <property type="term" value="P:mitophagy"/>
    <property type="evidence" value="ECO:0000318"/>
    <property type="project" value="GO_Central"/>
</dbReference>
<keyword evidence="8 15" id="KW-0547">Nucleotide-binding</keyword>
<evidence type="ECO:0000256" key="4">
    <source>
        <dbReference type="ARBA" id="ARBA00022490"/>
    </source>
</evidence>
<feature type="domain" description="Protein kinase" evidence="17">
    <location>
        <begin position="9"/>
        <end position="265"/>
    </location>
</feature>
<evidence type="ECO:0000256" key="6">
    <source>
        <dbReference type="ARBA" id="ARBA00022679"/>
    </source>
</evidence>
<dbReference type="InterPro" id="IPR011009">
    <property type="entry name" value="Kinase-like_dom_sf"/>
</dbReference>
<dbReference type="PROSITE" id="PS00108">
    <property type="entry name" value="PROTEIN_KINASE_ST"/>
    <property type="match status" value="1"/>
</dbReference>
<dbReference type="Gene3D" id="1.20.58.80">
    <property type="entry name" value="Phosphotransferase system, lactose/cellobiose-type IIA subunit"/>
    <property type="match status" value="1"/>
</dbReference>
<keyword evidence="19" id="KW-1185">Reference proteome</keyword>
<dbReference type="InterPro" id="IPR017441">
    <property type="entry name" value="Protein_kinase_ATP_BS"/>
</dbReference>
<sequence length="467" mass="53154">MPLPRLPGFVLQSKIGSGTFSDVYKAYQISSPKQIVAVKCILKNELSANTVNSIVHEIEALKRLRHPHIIQMLDFQWDENFIYIIMEYCEGGDLSIFIRNYKQLKENICRSFLSQLASALQYLRQHNIVHMDLKPSNLLLTSRRHPVLKLADFGLAQSLKNREKETSYRGSPLYMAPEILRRQSYDASVDLWSTGVILYECLFGRPPCSSKSLKELVEKIQSDAPITIPTTIELSSNCRDLLIRLLQKDPNKRLTFEQFFNHPFVNLPACILQRLMSSNSGLLEANSVFERAENSYKSNRGNETLILYRQAHALLKPLLSGADAVTKSKLNGQLHTCSCRIKEMSIVPEVPSTQLTKSNVSTTFQELRSLASATPNLASALEIGKEGVQYDSEGQHVFALERYKAALDVMIPLLRHESKGRRRDLLHQQVTLWMERAEQLQEFHNLQQSQLDELQAEDASGQYCCIQ</sequence>